<dbReference type="PANTHER" id="PTHR43498:SF1">
    <property type="entry name" value="COB--COM HETERODISULFIDE REDUCTASE IRON-SULFUR SUBUNIT A"/>
    <property type="match status" value="1"/>
</dbReference>
<protein>
    <recommendedName>
        <fullName evidence="6">4Fe-4S ferredoxin-type domain-containing protein</fullName>
    </recommendedName>
</protein>
<dbReference type="GO" id="GO:0051539">
    <property type="term" value="F:4 iron, 4 sulfur cluster binding"/>
    <property type="evidence" value="ECO:0007669"/>
    <property type="project" value="UniProtKB-KW"/>
</dbReference>
<accession>X1K409</accession>
<organism evidence="7">
    <name type="scientific">marine sediment metagenome</name>
    <dbReference type="NCBI Taxonomy" id="412755"/>
    <lineage>
        <taxon>unclassified sequences</taxon>
        <taxon>metagenomes</taxon>
        <taxon>ecological metagenomes</taxon>
    </lineage>
</organism>
<dbReference type="Gene3D" id="3.30.70.20">
    <property type="match status" value="1"/>
</dbReference>
<evidence type="ECO:0000256" key="3">
    <source>
        <dbReference type="ARBA" id="ARBA00023002"/>
    </source>
</evidence>
<keyword evidence="3" id="KW-0560">Oxidoreductase</keyword>
<dbReference type="PANTHER" id="PTHR43498">
    <property type="entry name" value="FERREDOXIN:COB-COM HETERODISULFIDE REDUCTASE SUBUNIT A"/>
    <property type="match status" value="1"/>
</dbReference>
<gene>
    <name evidence="7" type="ORF">S03H2_64090</name>
</gene>
<evidence type="ECO:0000313" key="7">
    <source>
        <dbReference type="EMBL" id="GAH76798.1"/>
    </source>
</evidence>
<feature type="non-terminal residue" evidence="7">
    <location>
        <position position="1"/>
    </location>
</feature>
<feature type="non-terminal residue" evidence="7">
    <location>
        <position position="220"/>
    </location>
</feature>
<name>X1K409_9ZZZZ</name>
<dbReference type="SUPFAM" id="SSF51905">
    <property type="entry name" value="FAD/NAD(P)-binding domain"/>
    <property type="match status" value="1"/>
</dbReference>
<evidence type="ECO:0000259" key="6">
    <source>
        <dbReference type="PROSITE" id="PS51379"/>
    </source>
</evidence>
<dbReference type="SUPFAM" id="SSF54862">
    <property type="entry name" value="4Fe-4S ferredoxins"/>
    <property type="match status" value="1"/>
</dbReference>
<dbReference type="GO" id="GO:0016491">
    <property type="term" value="F:oxidoreductase activity"/>
    <property type="evidence" value="ECO:0007669"/>
    <property type="project" value="UniProtKB-KW"/>
</dbReference>
<dbReference type="EMBL" id="BARU01041588">
    <property type="protein sequence ID" value="GAH76798.1"/>
    <property type="molecule type" value="Genomic_DNA"/>
</dbReference>
<proteinExistence type="predicted"/>
<evidence type="ECO:0000256" key="5">
    <source>
        <dbReference type="ARBA" id="ARBA00023014"/>
    </source>
</evidence>
<sequence length="220" mass="24550">SVKYPQAVPLVYAINKDICIGCGVCAGVCKAKAVEYDREDEIVDINVGAIVLSPGFDEYIPPEVNKYGYGKFKNVVSSIEFERILSASGPFAGRVLRPSDGDIPEKVAFLQCVGSRDYSGEGQPYCSSVCCMYTAKEAVIAHEHQHEVKPTIFSMDIRAYGKDFDKYIIRAKEEYGIRYIRSRISSVEENPETKDLLLRYETEDGKVIEEEYNMVVLGVG</sequence>
<dbReference type="InterPro" id="IPR036188">
    <property type="entry name" value="FAD/NAD-bd_sf"/>
</dbReference>
<evidence type="ECO:0000256" key="1">
    <source>
        <dbReference type="ARBA" id="ARBA00022485"/>
    </source>
</evidence>
<dbReference type="PROSITE" id="PS51379">
    <property type="entry name" value="4FE4S_FER_2"/>
    <property type="match status" value="1"/>
</dbReference>
<keyword evidence="5" id="KW-0411">Iron-sulfur</keyword>
<dbReference type="AlphaFoldDB" id="X1K409"/>
<reference evidence="7" key="1">
    <citation type="journal article" date="2014" name="Front. Microbiol.">
        <title>High frequency of phylogenetically diverse reductive dehalogenase-homologous genes in deep subseafloor sedimentary metagenomes.</title>
        <authorList>
            <person name="Kawai M."/>
            <person name="Futagami T."/>
            <person name="Toyoda A."/>
            <person name="Takaki Y."/>
            <person name="Nishi S."/>
            <person name="Hori S."/>
            <person name="Arai W."/>
            <person name="Tsubouchi T."/>
            <person name="Morono Y."/>
            <person name="Uchiyama I."/>
            <person name="Ito T."/>
            <person name="Fujiyama A."/>
            <person name="Inagaki F."/>
            <person name="Takami H."/>
        </authorList>
    </citation>
    <scope>NUCLEOTIDE SEQUENCE</scope>
    <source>
        <strain evidence="7">Expedition CK06-06</strain>
    </source>
</reference>
<keyword evidence="4" id="KW-0408">Iron</keyword>
<comment type="caution">
    <text evidence="7">The sequence shown here is derived from an EMBL/GenBank/DDBJ whole genome shotgun (WGS) entry which is preliminary data.</text>
</comment>
<keyword evidence="1" id="KW-0004">4Fe-4S</keyword>
<evidence type="ECO:0000256" key="4">
    <source>
        <dbReference type="ARBA" id="ARBA00023004"/>
    </source>
</evidence>
<feature type="domain" description="4Fe-4S ferredoxin-type" evidence="6">
    <location>
        <begin position="10"/>
        <end position="39"/>
    </location>
</feature>
<keyword evidence="2" id="KW-0479">Metal-binding</keyword>
<dbReference type="InterPro" id="IPR039650">
    <property type="entry name" value="HdrA-like"/>
</dbReference>
<dbReference type="InterPro" id="IPR017896">
    <property type="entry name" value="4Fe4S_Fe-S-bd"/>
</dbReference>
<dbReference type="GO" id="GO:0046872">
    <property type="term" value="F:metal ion binding"/>
    <property type="evidence" value="ECO:0007669"/>
    <property type="project" value="UniProtKB-KW"/>
</dbReference>
<evidence type="ECO:0000256" key="2">
    <source>
        <dbReference type="ARBA" id="ARBA00022723"/>
    </source>
</evidence>
<dbReference type="Pfam" id="PF00037">
    <property type="entry name" value="Fer4"/>
    <property type="match status" value="1"/>
</dbReference>